<dbReference type="RefSeq" id="WP_206904784.1">
    <property type="nucleotide sequence ID" value="NZ_JAFLVT010000018.1"/>
</dbReference>
<dbReference type="Proteomes" id="UP000664256">
    <property type="component" value="Unassembled WGS sequence"/>
</dbReference>
<dbReference type="PANTHER" id="PTHR22916:SF51">
    <property type="entry name" value="GLYCOSYLTRANSFERASE EPSH-RELATED"/>
    <property type="match status" value="1"/>
</dbReference>
<dbReference type="PANTHER" id="PTHR22916">
    <property type="entry name" value="GLYCOSYLTRANSFERASE"/>
    <property type="match status" value="1"/>
</dbReference>
<keyword evidence="5" id="KW-1185">Reference proteome</keyword>
<dbReference type="SUPFAM" id="SSF53448">
    <property type="entry name" value="Nucleotide-diphospho-sugar transferases"/>
    <property type="match status" value="1"/>
</dbReference>
<gene>
    <name evidence="4" type="ORF">JZO76_11865</name>
</gene>
<feature type="domain" description="Glycosyltransferase 2-like" evidence="3">
    <location>
        <begin position="4"/>
        <end position="167"/>
    </location>
</feature>
<accession>A0ABS3H9T1</accession>
<name>A0ABS3H9T1_9ENTE</name>
<proteinExistence type="predicted"/>
<evidence type="ECO:0000313" key="5">
    <source>
        <dbReference type="Proteomes" id="UP000664256"/>
    </source>
</evidence>
<organism evidence="4 5">
    <name type="scientific">Candidatus Enterococcus myersii</name>
    <dbReference type="NCBI Taxonomy" id="2815322"/>
    <lineage>
        <taxon>Bacteria</taxon>
        <taxon>Bacillati</taxon>
        <taxon>Bacillota</taxon>
        <taxon>Bacilli</taxon>
        <taxon>Lactobacillales</taxon>
        <taxon>Enterococcaceae</taxon>
        <taxon>Enterococcus</taxon>
    </lineage>
</organism>
<reference evidence="4 5" key="1">
    <citation type="submission" date="2021-03" db="EMBL/GenBank/DDBJ databases">
        <title>Enterococcal diversity collection.</title>
        <authorList>
            <person name="Gilmore M.S."/>
            <person name="Schwartzman J."/>
            <person name="Van Tyne D."/>
            <person name="Martin M."/>
            <person name="Earl A.M."/>
            <person name="Manson A.L."/>
            <person name="Straub T."/>
            <person name="Salamzade R."/>
            <person name="Saavedra J."/>
            <person name="Lebreton F."/>
            <person name="Prichula J."/>
            <person name="Schaufler K."/>
            <person name="Gaca A."/>
            <person name="Sgardioli B."/>
            <person name="Wagenaar J."/>
            <person name="Strong T."/>
        </authorList>
    </citation>
    <scope>NUCLEOTIDE SEQUENCE [LARGE SCALE GENOMIC DNA]</scope>
    <source>
        <strain evidence="4 5">MJM12</strain>
    </source>
</reference>
<dbReference type="CDD" id="cd00761">
    <property type="entry name" value="Glyco_tranf_GTA_type"/>
    <property type="match status" value="1"/>
</dbReference>
<dbReference type="Gene3D" id="3.90.550.10">
    <property type="entry name" value="Spore Coat Polysaccharide Biosynthesis Protein SpsA, Chain A"/>
    <property type="match status" value="1"/>
</dbReference>
<keyword evidence="2" id="KW-0808">Transferase</keyword>
<comment type="caution">
    <text evidence="4">The sequence shown here is derived from an EMBL/GenBank/DDBJ whole genome shotgun (WGS) entry which is preliminary data.</text>
</comment>
<protein>
    <submittedName>
        <fullName evidence="4">Glycosyltransferase family 2 protein</fullName>
    </submittedName>
</protein>
<dbReference type="Pfam" id="PF00535">
    <property type="entry name" value="Glycos_transf_2"/>
    <property type="match status" value="1"/>
</dbReference>
<sequence length="321" mass="37630">MTVSIIIPVYNVERYLTKCVKSLRNQTYKDIEIILVNDGSTDKSGYICDTLALQDSRISVYHKKNSGQSDARNLGLDNANGEWITFVDSDDYVTPDYIEFLLNLAIKNQADISIATYTYITPKRRKDRGTGEMVVMNAETTIKRMLLDDGFDMGVWAKMFRKEFFNEHRFPSGKIFEDSLITYQIVANSSKIAFGSKSIYFYVNREDSTVNRQFTEKKLDLLEMTDQAADFILQRYPSLNLYTQRRILWSRFSTLNQILTSKNRENYKNISLDLKKDILSYDELIRSEVIPRRDKIAYRILKYLGLDGYRYCWNLYLKINR</sequence>
<evidence type="ECO:0000256" key="1">
    <source>
        <dbReference type="ARBA" id="ARBA00022676"/>
    </source>
</evidence>
<keyword evidence="1" id="KW-0328">Glycosyltransferase</keyword>
<evidence type="ECO:0000256" key="2">
    <source>
        <dbReference type="ARBA" id="ARBA00022679"/>
    </source>
</evidence>
<dbReference type="InterPro" id="IPR029044">
    <property type="entry name" value="Nucleotide-diphossugar_trans"/>
</dbReference>
<dbReference type="InterPro" id="IPR001173">
    <property type="entry name" value="Glyco_trans_2-like"/>
</dbReference>
<evidence type="ECO:0000259" key="3">
    <source>
        <dbReference type="Pfam" id="PF00535"/>
    </source>
</evidence>
<dbReference type="EMBL" id="JAFLVT010000018">
    <property type="protein sequence ID" value="MBO0450217.1"/>
    <property type="molecule type" value="Genomic_DNA"/>
</dbReference>
<evidence type="ECO:0000313" key="4">
    <source>
        <dbReference type="EMBL" id="MBO0450217.1"/>
    </source>
</evidence>